<name>A0A1I3DLF8_9GAMM</name>
<dbReference type="Proteomes" id="UP000294489">
    <property type="component" value="Unassembled WGS sequence"/>
</dbReference>
<dbReference type="STRING" id="442341.SAMN04487959_111115"/>
<dbReference type="InterPro" id="IPR036390">
    <property type="entry name" value="WH_DNA-bd_sf"/>
</dbReference>
<dbReference type="Pfam" id="PF07729">
    <property type="entry name" value="FCD"/>
    <property type="match status" value="1"/>
</dbReference>
<dbReference type="CDD" id="cd07377">
    <property type="entry name" value="WHTH_GntR"/>
    <property type="match status" value="1"/>
</dbReference>
<dbReference type="GO" id="GO:0003700">
    <property type="term" value="F:DNA-binding transcription factor activity"/>
    <property type="evidence" value="ECO:0007669"/>
    <property type="project" value="InterPro"/>
</dbReference>
<reference evidence="6 8" key="2">
    <citation type="submission" date="2019-03" db="EMBL/GenBank/DDBJ databases">
        <title>Freshwater and sediment microbial communities from various areas in North America, analyzing microbe dynamics in response to fracking.</title>
        <authorList>
            <person name="Lamendella R."/>
        </authorList>
    </citation>
    <scope>NUCLEOTIDE SEQUENCE [LARGE SCALE GENOMIC DNA]</scope>
    <source>
        <strain evidence="6 8">6_TX</strain>
    </source>
</reference>
<dbReference type="SUPFAM" id="SSF46785">
    <property type="entry name" value="Winged helix' DNA-binding domain"/>
    <property type="match status" value="1"/>
</dbReference>
<dbReference type="EMBL" id="FOPY01000011">
    <property type="protein sequence ID" value="SFH87560.1"/>
    <property type="molecule type" value="Genomic_DNA"/>
</dbReference>
<proteinExistence type="predicted"/>
<dbReference type="SUPFAM" id="SSF48008">
    <property type="entry name" value="GntR ligand-binding domain-like"/>
    <property type="match status" value="1"/>
</dbReference>
<keyword evidence="3" id="KW-0804">Transcription</keyword>
<dbReference type="PANTHER" id="PTHR43537">
    <property type="entry name" value="TRANSCRIPTIONAL REGULATOR, GNTR FAMILY"/>
    <property type="match status" value="1"/>
</dbReference>
<keyword evidence="2 5" id="KW-0238">DNA-binding</keyword>
<feature type="domain" description="HTH gntR-type" evidence="4">
    <location>
        <begin position="9"/>
        <end position="76"/>
    </location>
</feature>
<dbReference type="SMART" id="SM00345">
    <property type="entry name" value="HTH_GNTR"/>
    <property type="match status" value="1"/>
</dbReference>
<dbReference type="Pfam" id="PF00392">
    <property type="entry name" value="GntR"/>
    <property type="match status" value="1"/>
</dbReference>
<dbReference type="SMART" id="SM00895">
    <property type="entry name" value="FCD"/>
    <property type="match status" value="1"/>
</dbReference>
<dbReference type="PANTHER" id="PTHR43537:SF24">
    <property type="entry name" value="GLUCONATE OPERON TRANSCRIPTIONAL REPRESSOR"/>
    <property type="match status" value="1"/>
</dbReference>
<dbReference type="PRINTS" id="PR00035">
    <property type="entry name" value="HTHGNTR"/>
</dbReference>
<dbReference type="RefSeq" id="WP_243836175.1">
    <property type="nucleotide sequence ID" value="NZ_FOPY01000011.1"/>
</dbReference>
<reference evidence="5 7" key="1">
    <citation type="submission" date="2016-10" db="EMBL/GenBank/DDBJ databases">
        <authorList>
            <person name="de Groot N.N."/>
        </authorList>
    </citation>
    <scope>NUCLEOTIDE SEQUENCE [LARGE SCALE GENOMIC DNA]</scope>
    <source>
        <strain evidence="5 7">CGMCC 1.6848</strain>
    </source>
</reference>
<evidence type="ECO:0000313" key="6">
    <source>
        <dbReference type="EMBL" id="TDX29441.1"/>
    </source>
</evidence>
<dbReference type="Gene3D" id="1.20.120.530">
    <property type="entry name" value="GntR ligand-binding domain-like"/>
    <property type="match status" value="1"/>
</dbReference>
<evidence type="ECO:0000313" key="7">
    <source>
        <dbReference type="Proteomes" id="UP000199040"/>
    </source>
</evidence>
<dbReference type="InterPro" id="IPR000524">
    <property type="entry name" value="Tscrpt_reg_HTH_GntR"/>
</dbReference>
<organism evidence="5 7">
    <name type="scientific">Modicisalibacter xianhensis</name>
    <dbReference type="NCBI Taxonomy" id="442341"/>
    <lineage>
        <taxon>Bacteria</taxon>
        <taxon>Pseudomonadati</taxon>
        <taxon>Pseudomonadota</taxon>
        <taxon>Gammaproteobacteria</taxon>
        <taxon>Oceanospirillales</taxon>
        <taxon>Halomonadaceae</taxon>
        <taxon>Modicisalibacter</taxon>
    </lineage>
</organism>
<dbReference type="PROSITE" id="PS50949">
    <property type="entry name" value="HTH_GNTR"/>
    <property type="match status" value="1"/>
</dbReference>
<keyword evidence="7" id="KW-1185">Reference proteome</keyword>
<gene>
    <name evidence="6" type="ORF">DFO67_107117</name>
    <name evidence="5" type="ORF">SAMN04487959_111115</name>
</gene>
<evidence type="ECO:0000259" key="4">
    <source>
        <dbReference type="PROSITE" id="PS50949"/>
    </source>
</evidence>
<evidence type="ECO:0000313" key="5">
    <source>
        <dbReference type="EMBL" id="SFH87560.1"/>
    </source>
</evidence>
<dbReference type="AlphaFoldDB" id="A0A1I3DLF8"/>
<keyword evidence="1" id="KW-0805">Transcription regulation</keyword>
<dbReference type="InterPro" id="IPR036388">
    <property type="entry name" value="WH-like_DNA-bd_sf"/>
</dbReference>
<accession>A0A1I3DLF8</accession>
<dbReference type="InterPro" id="IPR011711">
    <property type="entry name" value="GntR_C"/>
</dbReference>
<protein>
    <submittedName>
        <fullName evidence="5">DNA-binding transcriptional regulator, GntR family</fullName>
    </submittedName>
    <submittedName>
        <fullName evidence="6">GntR family transcriptional regulator</fullName>
    </submittedName>
</protein>
<dbReference type="InterPro" id="IPR008920">
    <property type="entry name" value="TF_FadR/GntR_C"/>
</dbReference>
<evidence type="ECO:0000256" key="1">
    <source>
        <dbReference type="ARBA" id="ARBA00023015"/>
    </source>
</evidence>
<dbReference type="Gene3D" id="1.10.10.10">
    <property type="entry name" value="Winged helix-like DNA-binding domain superfamily/Winged helix DNA-binding domain"/>
    <property type="match status" value="1"/>
</dbReference>
<dbReference type="Proteomes" id="UP000199040">
    <property type="component" value="Unassembled WGS sequence"/>
</dbReference>
<dbReference type="GO" id="GO:0003677">
    <property type="term" value="F:DNA binding"/>
    <property type="evidence" value="ECO:0007669"/>
    <property type="project" value="UniProtKB-KW"/>
</dbReference>
<evidence type="ECO:0000313" key="8">
    <source>
        <dbReference type="Proteomes" id="UP000294489"/>
    </source>
</evidence>
<evidence type="ECO:0000256" key="2">
    <source>
        <dbReference type="ARBA" id="ARBA00023125"/>
    </source>
</evidence>
<evidence type="ECO:0000256" key="3">
    <source>
        <dbReference type="ARBA" id="ARBA00023163"/>
    </source>
</evidence>
<dbReference type="EMBL" id="SOEC01000007">
    <property type="protein sequence ID" value="TDX29441.1"/>
    <property type="molecule type" value="Genomic_DNA"/>
</dbReference>
<sequence length="224" mass="25698">MTTKQTSYPTAVAQVYEAIKRRILDGSYQPHEYVRETSVAKELEVSRTPVREALRELVSEGWLEAIPHHGARVTAWTEQDAQEVFEIRLLLEPLAIHRATQHIQPAQLKQLQQLAKRMELLAEQASDSARNEIAALNHEFHRELIRASGSQRLAMVLDMVVRTSVTRRNLQKYQHDHLLRSMRHHREMLVAIESGNAQWAENVMRAHLLAARDLHLQFEDAGGG</sequence>